<dbReference type="GO" id="GO:0047355">
    <property type="term" value="F:CDP-glycerol glycerophosphotransferase activity"/>
    <property type="evidence" value="ECO:0007669"/>
    <property type="project" value="InterPro"/>
</dbReference>
<protein>
    <submittedName>
        <fullName evidence="1">CDP-glycerol glycerophosphotransferase</fullName>
    </submittedName>
</protein>
<comment type="caution">
    <text evidence="1">The sequence shown here is derived from an EMBL/GenBank/DDBJ whole genome shotgun (WGS) entry which is preliminary data.</text>
</comment>
<dbReference type="AlphaFoldDB" id="A0A7C1B9E1"/>
<dbReference type="Gene3D" id="3.40.50.12580">
    <property type="match status" value="1"/>
</dbReference>
<dbReference type="InterPro" id="IPR007554">
    <property type="entry name" value="Glycerophosphate_synth"/>
</dbReference>
<dbReference type="Pfam" id="PF04464">
    <property type="entry name" value="Glyphos_transf"/>
    <property type="match status" value="1"/>
</dbReference>
<dbReference type="InterPro" id="IPR043148">
    <property type="entry name" value="TagF_C"/>
</dbReference>
<evidence type="ECO:0000313" key="1">
    <source>
        <dbReference type="EMBL" id="HDM89591.1"/>
    </source>
</evidence>
<dbReference type="EMBL" id="DRBW01000005">
    <property type="protein sequence ID" value="HDM89591.1"/>
    <property type="molecule type" value="Genomic_DNA"/>
</dbReference>
<name>A0A7C1B9E1_UNCW3</name>
<dbReference type="SUPFAM" id="SSF53756">
    <property type="entry name" value="UDP-Glycosyltransferase/glycogen phosphorylase"/>
    <property type="match status" value="1"/>
</dbReference>
<organism evidence="1">
    <name type="scientific">candidate division WOR-3 bacterium</name>
    <dbReference type="NCBI Taxonomy" id="2052148"/>
    <lineage>
        <taxon>Bacteria</taxon>
        <taxon>Bacteria division WOR-3</taxon>
    </lineage>
</organism>
<proteinExistence type="predicted"/>
<dbReference type="Proteomes" id="UP000885931">
    <property type="component" value="Unassembled WGS sequence"/>
</dbReference>
<sequence>MRKIKVLFRLSFLYHRAALDPVYEVMKNDDRFDIYFSCEDEKVRKFLFLKSRRREAEDLLRKEGRRIAITRKGFDVVITGDTIGNPGDYGRTLLVFINHGTGIKNVLYRNLAKSRGTKYMIFVEGEYRKRKILEKGVLGKSEVYVVGYTKLDPIFQGKYRREEVLAELGLDPAKKTVLFAPTHKPSCIKYVREHILNATRDHNLIIKLHPYSWSGSYAPHSHHRIYEKAVKKFDHAVLVPPEKDNILPFLVAADVLVSEASSTIFEFLALGKIGVIYDLPHQKLRHHDGTPVLDEDPEEFLRGAYPHVKSPEQLRKAIERALNPDSGMLEEMEKWRSYLFYGLDGRASKRAVELIVRLLEEGGHENVPSGATT</sequence>
<reference evidence="1" key="1">
    <citation type="journal article" date="2020" name="mSystems">
        <title>Genome- and Community-Level Interaction Insights into Carbon Utilization and Element Cycling Functions of Hydrothermarchaeota in Hydrothermal Sediment.</title>
        <authorList>
            <person name="Zhou Z."/>
            <person name="Liu Y."/>
            <person name="Xu W."/>
            <person name="Pan J."/>
            <person name="Luo Z.H."/>
            <person name="Li M."/>
        </authorList>
    </citation>
    <scope>NUCLEOTIDE SEQUENCE [LARGE SCALE GENOMIC DNA]</scope>
    <source>
        <strain evidence="1">HyVt-237</strain>
    </source>
</reference>
<dbReference type="GO" id="GO:0016020">
    <property type="term" value="C:membrane"/>
    <property type="evidence" value="ECO:0007669"/>
    <property type="project" value="InterPro"/>
</dbReference>
<accession>A0A7C1B9E1</accession>
<gene>
    <name evidence="1" type="ORF">ENG67_00085</name>
</gene>